<evidence type="ECO:0000313" key="3">
    <source>
        <dbReference type="EMBL" id="PLW21293.1"/>
    </source>
</evidence>
<dbReference type="InterPro" id="IPR053020">
    <property type="entry name" value="Smr_domain_protein"/>
</dbReference>
<dbReference type="EMBL" id="PGCJ01000785">
    <property type="protein sequence ID" value="PLW21293.1"/>
    <property type="molecule type" value="Genomic_DNA"/>
</dbReference>
<dbReference type="Gene3D" id="3.30.1370.110">
    <property type="match status" value="1"/>
</dbReference>
<dbReference type="InterPro" id="IPR013899">
    <property type="entry name" value="DUF1771"/>
</dbReference>
<evidence type="ECO:0000313" key="6">
    <source>
        <dbReference type="Proteomes" id="UP000235388"/>
    </source>
</evidence>
<dbReference type="EMBL" id="PGCJ01000016">
    <property type="protein sequence ID" value="PLW56860.1"/>
    <property type="molecule type" value="Genomic_DNA"/>
</dbReference>
<dbReference type="Proteomes" id="UP000235392">
    <property type="component" value="Unassembled WGS sequence"/>
</dbReference>
<comment type="caution">
    <text evidence="4">The sequence shown here is derived from an EMBL/GenBank/DDBJ whole genome shotgun (WGS) entry which is preliminary data.</text>
</comment>
<keyword evidence="6" id="KW-1185">Reference proteome</keyword>
<dbReference type="OrthoDB" id="3231855at2759"/>
<accession>A0A2N5TM07</accession>
<dbReference type="PROSITE" id="PS50828">
    <property type="entry name" value="SMR"/>
    <property type="match status" value="1"/>
</dbReference>
<dbReference type="Proteomes" id="UP000235388">
    <property type="component" value="Unassembled WGS sequence"/>
</dbReference>
<dbReference type="SUPFAM" id="SSF160443">
    <property type="entry name" value="SMR domain-like"/>
    <property type="match status" value="1"/>
</dbReference>
<dbReference type="InterPro" id="IPR002625">
    <property type="entry name" value="Smr_dom"/>
</dbReference>
<dbReference type="SMART" id="SM00463">
    <property type="entry name" value="SMR"/>
    <property type="match status" value="1"/>
</dbReference>
<dbReference type="AlphaFoldDB" id="A0A2N5TM07"/>
<dbReference type="InterPro" id="IPR036063">
    <property type="entry name" value="Smr_dom_sf"/>
</dbReference>
<dbReference type="SMART" id="SM01162">
    <property type="entry name" value="DUF1771"/>
    <property type="match status" value="1"/>
</dbReference>
<evidence type="ECO:0000256" key="1">
    <source>
        <dbReference type="SAM" id="MobiDB-lite"/>
    </source>
</evidence>
<evidence type="ECO:0000313" key="4">
    <source>
        <dbReference type="EMBL" id="PLW26438.1"/>
    </source>
</evidence>
<feature type="region of interest" description="Disordered" evidence="1">
    <location>
        <begin position="23"/>
        <end position="64"/>
    </location>
</feature>
<dbReference type="PANTHER" id="PTHR47417:SF1">
    <property type="entry name" value="SMR DOMAIN-CONTAINING PROTEIN YPL199C"/>
    <property type="match status" value="1"/>
</dbReference>
<evidence type="ECO:0000313" key="7">
    <source>
        <dbReference type="Proteomes" id="UP000235392"/>
    </source>
</evidence>
<feature type="domain" description="Smr" evidence="2">
    <location>
        <begin position="139"/>
        <end position="214"/>
    </location>
</feature>
<name>A0A2N5TM07_9BASI</name>
<evidence type="ECO:0000259" key="2">
    <source>
        <dbReference type="PROSITE" id="PS50828"/>
    </source>
</evidence>
<sequence length="248" mass="28456">MAFHIQDAIRLIKKLKRWWDRRAHQDAPSGDPSPPPTDEGHHHQPWGSPPTESQHQNQNQVNSQNSHFVSLRNQAINEGNLMKQKFDEAHRAYGRKDGARAKVLSNEGKAHQERRNQLNKQAAEWIYKENNQHMPSDTIDLHGLYVHESLIYAETFINQAERNGGPDRLRIIVGKGLHSQNFQAKLKPAIEKLIEKHHLAIDFDNHNAGVLLVHRNVPKHQVGLDRKLLDHLSSNSLRRNHDDGCVIV</sequence>
<dbReference type="EMBL" id="PGCI01000463">
    <property type="protein sequence ID" value="PLW26438.1"/>
    <property type="molecule type" value="Genomic_DNA"/>
</dbReference>
<reference evidence="6 7" key="1">
    <citation type="submission" date="2017-11" db="EMBL/GenBank/DDBJ databases">
        <title>De novo assembly and phasing of dikaryotic genomes from two isolates of Puccinia coronata f. sp. avenae, the causal agent of oat crown rust.</title>
        <authorList>
            <person name="Miller M.E."/>
            <person name="Zhang Y."/>
            <person name="Omidvar V."/>
            <person name="Sperschneider J."/>
            <person name="Schwessinger B."/>
            <person name="Raley C."/>
            <person name="Palmer J.M."/>
            <person name="Garnica D."/>
            <person name="Upadhyaya N."/>
            <person name="Rathjen J."/>
            <person name="Taylor J.M."/>
            <person name="Park R.F."/>
            <person name="Dodds P.N."/>
            <person name="Hirsch C.D."/>
            <person name="Kianian S.F."/>
            <person name="Figueroa M."/>
        </authorList>
    </citation>
    <scope>NUCLEOTIDE SEQUENCE [LARGE SCALE GENOMIC DNA]</scope>
    <source>
        <strain evidence="3">12NC29</strain>
        <strain evidence="4">12SD80</strain>
    </source>
</reference>
<gene>
    <name evidence="5" type="ORF">PCANC_01277</name>
    <name evidence="3" type="ORF">PCANC_05085</name>
    <name evidence="4" type="ORF">PCASD_24361</name>
</gene>
<dbReference type="Pfam" id="PF01713">
    <property type="entry name" value="Smr"/>
    <property type="match status" value="1"/>
</dbReference>
<proteinExistence type="predicted"/>
<dbReference type="PANTHER" id="PTHR47417">
    <property type="entry name" value="SMR DOMAIN-CONTAINING PROTEIN YPL199C"/>
    <property type="match status" value="1"/>
</dbReference>
<organism evidence="4 7">
    <name type="scientific">Puccinia coronata f. sp. avenae</name>
    <dbReference type="NCBI Taxonomy" id="200324"/>
    <lineage>
        <taxon>Eukaryota</taxon>
        <taxon>Fungi</taxon>
        <taxon>Dikarya</taxon>
        <taxon>Basidiomycota</taxon>
        <taxon>Pucciniomycotina</taxon>
        <taxon>Pucciniomycetes</taxon>
        <taxon>Pucciniales</taxon>
        <taxon>Pucciniaceae</taxon>
        <taxon>Puccinia</taxon>
    </lineage>
</organism>
<feature type="compositionally biased region" description="Low complexity" evidence="1">
    <location>
        <begin position="53"/>
        <end position="64"/>
    </location>
</feature>
<protein>
    <recommendedName>
        <fullName evidence="2">Smr domain-containing protein</fullName>
    </recommendedName>
</protein>
<dbReference type="Pfam" id="PF08590">
    <property type="entry name" value="DUF1771"/>
    <property type="match status" value="1"/>
</dbReference>
<dbReference type="STRING" id="200324.A0A2N5TM07"/>
<evidence type="ECO:0000313" key="5">
    <source>
        <dbReference type="EMBL" id="PLW56860.1"/>
    </source>
</evidence>